<keyword evidence="4" id="KW-0812">Transmembrane</keyword>
<protein>
    <submittedName>
        <fullName evidence="6">Winged helix-turn-helix domain-containing protein</fullName>
    </submittedName>
</protein>
<evidence type="ECO:0000259" key="5">
    <source>
        <dbReference type="PROSITE" id="PS51755"/>
    </source>
</evidence>
<dbReference type="GO" id="GO:0000160">
    <property type="term" value="P:phosphorelay signal transduction system"/>
    <property type="evidence" value="ECO:0007669"/>
    <property type="project" value="InterPro"/>
</dbReference>
<dbReference type="SUPFAM" id="SSF46894">
    <property type="entry name" value="C-terminal effector domain of the bipartite response regulators"/>
    <property type="match status" value="1"/>
</dbReference>
<keyword evidence="1 2" id="KW-0238">DNA-binding</keyword>
<evidence type="ECO:0000313" key="7">
    <source>
        <dbReference type="Proteomes" id="UP001139971"/>
    </source>
</evidence>
<gene>
    <name evidence="6" type="ORF">OD750_021055</name>
</gene>
<name>A0A9X4BJF9_9GAMM</name>
<dbReference type="GO" id="GO:0003677">
    <property type="term" value="F:DNA binding"/>
    <property type="evidence" value="ECO:0007669"/>
    <property type="project" value="UniProtKB-UniRule"/>
</dbReference>
<evidence type="ECO:0000256" key="4">
    <source>
        <dbReference type="SAM" id="Phobius"/>
    </source>
</evidence>
<keyword evidence="4" id="KW-1133">Transmembrane helix</keyword>
<dbReference type="AlphaFoldDB" id="A0A9X4BJF9"/>
<accession>A0A9X4BJF9</accession>
<proteinExistence type="predicted"/>
<organism evidence="6 7">
    <name type="scientific">Tahibacter soli</name>
    <dbReference type="NCBI Taxonomy" id="2983605"/>
    <lineage>
        <taxon>Bacteria</taxon>
        <taxon>Pseudomonadati</taxon>
        <taxon>Pseudomonadota</taxon>
        <taxon>Gammaproteobacteria</taxon>
        <taxon>Lysobacterales</taxon>
        <taxon>Rhodanobacteraceae</taxon>
        <taxon>Tahibacter</taxon>
    </lineage>
</organism>
<feature type="transmembrane region" description="Helical" evidence="4">
    <location>
        <begin position="136"/>
        <end position="155"/>
    </location>
</feature>
<dbReference type="EMBL" id="JAOVZO020000019">
    <property type="protein sequence ID" value="MDC8015041.1"/>
    <property type="molecule type" value="Genomic_DNA"/>
</dbReference>
<dbReference type="InterPro" id="IPR036388">
    <property type="entry name" value="WH-like_DNA-bd_sf"/>
</dbReference>
<dbReference type="Pfam" id="PF00486">
    <property type="entry name" value="Trans_reg_C"/>
    <property type="match status" value="1"/>
</dbReference>
<dbReference type="InterPro" id="IPR019734">
    <property type="entry name" value="TPR_rpt"/>
</dbReference>
<dbReference type="Gene3D" id="1.10.10.10">
    <property type="entry name" value="Winged helix-like DNA-binding domain superfamily/Winged helix DNA-binding domain"/>
    <property type="match status" value="1"/>
</dbReference>
<evidence type="ECO:0000313" key="6">
    <source>
        <dbReference type="EMBL" id="MDC8015041.1"/>
    </source>
</evidence>
<dbReference type="PROSITE" id="PS51755">
    <property type="entry name" value="OMPR_PHOB"/>
    <property type="match status" value="1"/>
</dbReference>
<evidence type="ECO:0000256" key="2">
    <source>
        <dbReference type="PROSITE-ProRule" id="PRU01091"/>
    </source>
</evidence>
<dbReference type="Gene3D" id="1.25.40.10">
    <property type="entry name" value="Tetratricopeptide repeat domain"/>
    <property type="match status" value="1"/>
</dbReference>
<dbReference type="InterPro" id="IPR016032">
    <property type="entry name" value="Sig_transdc_resp-reg_C-effctor"/>
</dbReference>
<dbReference type="InterPro" id="IPR011990">
    <property type="entry name" value="TPR-like_helical_dom_sf"/>
</dbReference>
<dbReference type="GO" id="GO:0006355">
    <property type="term" value="P:regulation of DNA-templated transcription"/>
    <property type="evidence" value="ECO:0007669"/>
    <property type="project" value="InterPro"/>
</dbReference>
<dbReference type="SMART" id="SM00028">
    <property type="entry name" value="TPR"/>
    <property type="match status" value="3"/>
</dbReference>
<dbReference type="Proteomes" id="UP001139971">
    <property type="component" value="Unassembled WGS sequence"/>
</dbReference>
<reference evidence="6" key="1">
    <citation type="submission" date="2023-02" db="EMBL/GenBank/DDBJ databases">
        <title>Tahibacter soli sp. nov. isolated from soil.</title>
        <authorList>
            <person name="Baek J.H."/>
            <person name="Lee J.K."/>
            <person name="Choi D.G."/>
            <person name="Jeon C.O."/>
        </authorList>
    </citation>
    <scope>NUCLEOTIDE SEQUENCE</scope>
    <source>
        <strain evidence="6">BL</strain>
    </source>
</reference>
<feature type="domain" description="OmpR/PhoB-type" evidence="5">
    <location>
        <begin position="2"/>
        <end position="100"/>
    </location>
</feature>
<keyword evidence="4" id="KW-0472">Membrane</keyword>
<feature type="compositionally biased region" description="Acidic residues" evidence="3">
    <location>
        <begin position="631"/>
        <end position="642"/>
    </location>
</feature>
<dbReference type="CDD" id="cd00383">
    <property type="entry name" value="trans_reg_C"/>
    <property type="match status" value="1"/>
</dbReference>
<dbReference type="SUPFAM" id="SSF48452">
    <property type="entry name" value="TPR-like"/>
    <property type="match status" value="1"/>
</dbReference>
<keyword evidence="7" id="KW-1185">Reference proteome</keyword>
<sequence>MSTSFRFGDFRLDPAARELWRGAERINLPPKSFECLAYLVEHRERAVGRDELISAVWGRADVNDALLAQTLLRARRAVGDTGSGQTAIRTVPRFGYRFVAVVDRDEAQPVATPIAASATVEQAPAAAARRRANRGAIGAVVGAIVVAALVALMAWNRVPAPTANAADLAVVLPVEIDESSSDAAWIRLGVMDYVASRLRADGKLTVLPSERVVAFGLDPHADATQQSAQRDKILRTTGATIVVRPRAQATTQGWRLDLAWYAGSRREDASGEGATALAAATRATDALLARIGRRETTAPAAAPTLAAELAQRIDAAMLAGDLAAARAALDAAPAALRADPDVAVRLAQIDFRAGRIDDAERAFAALRDRLVDLPTTVQAQALMGLGAVAVRRNDFPAAERRYAEALAALGPSADAELAGNGYTGRGVARAALGRYDEALADFGRARVALERAGDLPGAASVDTNRGLLESSRRRWSEAVQAFSRAIAVFERYDVRDNLAASLHAKTLAELALLDLDAALADSARAWRIAADLENPVLVDAIRHSRIRALLATGQLVAAASLLDGEANVEHAQPSEPRELRVRLSLARGDAATALTQAQSLARDHPGADAQLLLAIAAMAAGETTDKPADEPAPDDPMSDDPATEARNAPTLALARAVRTQGRGNAEATLAAYAQALAAADRDGTPDVVVDASRFYLPQLIARRELDRASAIAGAIAPYAERDFRAARALAQLYRALDDQALLAQANARVKALAGERDVDKAVY</sequence>
<dbReference type="SMART" id="SM00862">
    <property type="entry name" value="Trans_reg_C"/>
    <property type="match status" value="1"/>
</dbReference>
<evidence type="ECO:0000256" key="1">
    <source>
        <dbReference type="ARBA" id="ARBA00023125"/>
    </source>
</evidence>
<feature type="region of interest" description="Disordered" evidence="3">
    <location>
        <begin position="624"/>
        <end position="646"/>
    </location>
</feature>
<feature type="DNA-binding region" description="OmpR/PhoB-type" evidence="2">
    <location>
        <begin position="2"/>
        <end position="100"/>
    </location>
</feature>
<dbReference type="RefSeq" id="WP_263542286.1">
    <property type="nucleotide sequence ID" value="NZ_JAOVZO020000019.1"/>
</dbReference>
<comment type="caution">
    <text evidence="6">The sequence shown here is derived from an EMBL/GenBank/DDBJ whole genome shotgun (WGS) entry which is preliminary data.</text>
</comment>
<evidence type="ECO:0000256" key="3">
    <source>
        <dbReference type="SAM" id="MobiDB-lite"/>
    </source>
</evidence>
<dbReference type="InterPro" id="IPR001867">
    <property type="entry name" value="OmpR/PhoB-type_DNA-bd"/>
</dbReference>